<dbReference type="AlphaFoldDB" id="A0AA41Q813"/>
<dbReference type="Gene3D" id="3.40.50.300">
    <property type="entry name" value="P-loop containing nucleotide triphosphate hydrolases"/>
    <property type="match status" value="1"/>
</dbReference>
<evidence type="ECO:0000313" key="5">
    <source>
        <dbReference type="EMBL" id="MCF2532595.1"/>
    </source>
</evidence>
<evidence type="ECO:0000313" key="6">
    <source>
        <dbReference type="Proteomes" id="UP001165378"/>
    </source>
</evidence>
<dbReference type="InterPro" id="IPR003439">
    <property type="entry name" value="ABC_transporter-like_ATP-bd"/>
</dbReference>
<dbReference type="GO" id="GO:0005886">
    <property type="term" value="C:plasma membrane"/>
    <property type="evidence" value="ECO:0007669"/>
    <property type="project" value="TreeGrafter"/>
</dbReference>
<dbReference type="InterPro" id="IPR051120">
    <property type="entry name" value="ABC_AA/LPS_Transport"/>
</dbReference>
<dbReference type="GO" id="GO:0005524">
    <property type="term" value="F:ATP binding"/>
    <property type="evidence" value="ECO:0007669"/>
    <property type="project" value="UniProtKB-KW"/>
</dbReference>
<dbReference type="GO" id="GO:0016887">
    <property type="term" value="F:ATP hydrolysis activity"/>
    <property type="evidence" value="ECO:0007669"/>
    <property type="project" value="InterPro"/>
</dbReference>
<dbReference type="Pfam" id="PF00005">
    <property type="entry name" value="ABC_tran"/>
    <property type="match status" value="1"/>
</dbReference>
<dbReference type="InterPro" id="IPR027417">
    <property type="entry name" value="P-loop_NTPase"/>
</dbReference>
<dbReference type="EMBL" id="JAKFHA010000036">
    <property type="protein sequence ID" value="MCF2532595.1"/>
    <property type="molecule type" value="Genomic_DNA"/>
</dbReference>
<dbReference type="Proteomes" id="UP001165378">
    <property type="component" value="Unassembled WGS sequence"/>
</dbReference>
<comment type="caution">
    <text evidence="5">The sequence shown here is derived from an EMBL/GenBank/DDBJ whole genome shotgun (WGS) entry which is preliminary data.</text>
</comment>
<name>A0AA41Q813_9ACTN</name>
<sequence length="228" mass="23589">MAAARGVEIVAEGVAVRGFEGTVVADVDLDARPGSLSVLAGPAGSGRTALMLALGARFKIARGRIRIDGTELPRGAKAARRRIAVARATPAIDLEERLTVGELITERRAIGGPRVTGESLADAFDLVDLACDRRTLAGELSRVEQLLLLLALAAAEQPAGVLVDDVDAGIAGSDLERAWYAVRALAHSGPTVVATSTATPPPGPAAPDLVVALPGHDTHLRARRAARR</sequence>
<dbReference type="RefSeq" id="WP_235057370.1">
    <property type="nucleotide sequence ID" value="NZ_JAKFHA010000036.1"/>
</dbReference>
<keyword evidence="6" id="KW-1185">Reference proteome</keyword>
<evidence type="ECO:0000256" key="3">
    <source>
        <dbReference type="ARBA" id="ARBA00022840"/>
    </source>
</evidence>
<accession>A0AA41Q813</accession>
<proteinExistence type="predicted"/>
<keyword evidence="3 5" id="KW-0067">ATP-binding</keyword>
<feature type="domain" description="AAA+ ATPase" evidence="4">
    <location>
        <begin position="33"/>
        <end position="224"/>
    </location>
</feature>
<evidence type="ECO:0000256" key="2">
    <source>
        <dbReference type="ARBA" id="ARBA00022741"/>
    </source>
</evidence>
<gene>
    <name evidence="5" type="ORF">LZ495_36035</name>
</gene>
<keyword evidence="2" id="KW-0547">Nucleotide-binding</keyword>
<organism evidence="5 6">
    <name type="scientific">Yinghuangia soli</name>
    <dbReference type="NCBI Taxonomy" id="2908204"/>
    <lineage>
        <taxon>Bacteria</taxon>
        <taxon>Bacillati</taxon>
        <taxon>Actinomycetota</taxon>
        <taxon>Actinomycetes</taxon>
        <taxon>Kitasatosporales</taxon>
        <taxon>Streptomycetaceae</taxon>
        <taxon>Yinghuangia</taxon>
    </lineage>
</organism>
<dbReference type="SMART" id="SM00382">
    <property type="entry name" value="AAA"/>
    <property type="match status" value="1"/>
</dbReference>
<reference evidence="5" key="1">
    <citation type="submission" date="2022-01" db="EMBL/GenBank/DDBJ databases">
        <title>Genome-Based Taxonomic Classification of the Phylum Actinobacteria.</title>
        <authorList>
            <person name="Gao Y."/>
        </authorList>
    </citation>
    <scope>NUCLEOTIDE SEQUENCE</scope>
    <source>
        <strain evidence="5">KLBMP 8922</strain>
    </source>
</reference>
<dbReference type="InterPro" id="IPR003593">
    <property type="entry name" value="AAA+_ATPase"/>
</dbReference>
<dbReference type="PANTHER" id="PTHR45772">
    <property type="entry name" value="CONSERVED COMPONENT OF ABC TRANSPORTER FOR NATURAL AMINO ACIDS-RELATED"/>
    <property type="match status" value="1"/>
</dbReference>
<evidence type="ECO:0000259" key="4">
    <source>
        <dbReference type="SMART" id="SM00382"/>
    </source>
</evidence>
<protein>
    <submittedName>
        <fullName evidence="5">ATP-binding cassette domain-containing protein</fullName>
    </submittedName>
</protein>
<keyword evidence="1" id="KW-0813">Transport</keyword>
<dbReference type="SUPFAM" id="SSF52540">
    <property type="entry name" value="P-loop containing nucleoside triphosphate hydrolases"/>
    <property type="match status" value="1"/>
</dbReference>
<evidence type="ECO:0000256" key="1">
    <source>
        <dbReference type="ARBA" id="ARBA00022448"/>
    </source>
</evidence>